<feature type="region of interest" description="Disordered" evidence="2">
    <location>
        <begin position="39"/>
        <end position="58"/>
    </location>
</feature>
<keyword evidence="5" id="KW-0489">Methyltransferase</keyword>
<evidence type="ECO:0000256" key="2">
    <source>
        <dbReference type="SAM" id="MobiDB-lite"/>
    </source>
</evidence>
<dbReference type="InterPro" id="IPR052933">
    <property type="entry name" value="DNA_Protect_Modify"/>
</dbReference>
<dbReference type="InterPro" id="IPR038718">
    <property type="entry name" value="SNF2-like_sf"/>
</dbReference>
<sequence length="4043" mass="468510">MAYIPSKKKLQTLREQPNLFSILDDGDIIPTSTHKEIVDNEIKSKNPTPLEPTTELDKTKEQEPLNYQVKFKSNTLSMINRNPIEWAEYLSSEQRQYDDNSTEEVSFFANGEVKDSSRYYEINNEGFKKRVTKNYKLIDTKTNQALNDKETERLTYTNSLEDLKEQGLEVELTHHYETHKKVLENGNEITKEYDHIADVYTEVERTSNYELVKEIVPPMSSKEYFKLCNKLPFETQGNDNAMSNDILEPSTSNTILSTQNPNTPIKTLEFELAQKVQDFVRNIEDNARTTRYGAWLDKHEPYPSFSWKIYKLLRNSIAKENNLSIENATRIEEFISHNNHILGWTKEEQETMQDDLDYSLMKDFYGKTPRKLLSLEEVSKAKMELQEYYQKVYVKGRSQWDKWNIKEREIKPFEDILRDIDNFEKAYKERYNDFISLNETIIQAKESKNNDLENSRTKEQTLLETYFIDLKALQDLKERYATENNPTFSDYKNLKAEQNAMLFARSDEEIEAKYPLGFKFSQMKEKYQSELIKLSINSTLYNNAPKDNGAEILQLLDNAFMLYVSNKDLSLGHLESVLAQLEIQKTLEDLREFDLYQAFENANENTLGLNNDTLNNAELNHTNHSIENTLKEQNNPNPTLSTQSLFSDLEIFGISKQELQKAKETYQQNKPYKYSTEGYNVMPFVYQTSLYQTTQDFNYIRLSDLEDRMVGIIKKTLEHYIKNENMSLEHVESMLNKVANALEKIDKNTKDLRFLELNHAQKEPYVIANTEFEVFDNVLDLFPNETINQFVDNEINPNDTLMDIAYSVQEKVRENYQLSQELNRPIENTTPQENTLSTPPNPMINEIKTAIEELDQVEKEFYSVDYKTQADNLYKEMFENPENLSEFKLTQMAKGIQNAKNNLLEQEKKRQEISKLKEHYNQSLENLQTRDSLSILNQPNGAMKEFLAKELGTPSTSNEFVKNLEDLLWDIDICKRNFNSLLIDRNTLRDESSLRPLKAKASALNNPFLNHFYEINFDVMGADNLNPATPKDIITIPTMQEYYEFKNAVRLNGAYHQSLETKLDKLETLMREFCAKFHKEFGIDLIDLNNPLNQPFKASKTPLEQLQDLINNEPNKETLKEEFNQKLNAIVSNNAIINTFKRNIDITEMVLNDFKKDMSMDFENLYYNNKEFNALITQSLSVIVGDLISENSLMDNKTIDNTIEPNQSINNSITENNDNNNPSLSNASLELEQQNLGEQNANNNDARIERDGAEVHRDLHTIRIPRETQERTQKEMGERIQEKIPKQNIQNKDLALHNEPRETTSERILQSSDPRLVSRGTPPRQHVENDHLARNGHRTSTGGNETERREETSGHQNDVGGREERDLSQDERRTPPLSQQEPSQSGQRNDMVSHGADDREEGLGLLRLSNPREMGALFPTNDEINGERSSREHINSDRESNQDGTRSPRQHAISNQESARDDRYGATQRGSNQSVSLSTNKQNYREPSVERGLESARESRDKKTRLQANLDNLQGLLHSIKNNTIASEPNFRERLIQAISTNPTLSAHHLGKQLLENPTTKTFIDEWGEKISSKEVIGLFENLLEGTLKDLESSQKTQEQEPILEKQNEQEISNLRLYTMSEKLELLIQSIEKKELVDSLKIDTDNKLEELFYIMQESLSDLDGLESARYTRIVAKVQDLPFYLKKQDFKDIEFSDNEKMLLQEVIQMQKEHEQRLIYDKTISTLDKKEALKTPFIFSPLENPLYLDIKEKLDSGSYYYGIISEFYDILLKAEIKQKVYENIKKKDTIILTENSISKEIANLRKNTDRYDNLVIGPRTTENTLKDVKRLFNEELDLSSYVNLSEAIFSANAEVLSSKTNAQELQTIEPIAENSNQEISNFIQEPNAQELSQTSRLQTTPLFESLLKNYNPAPPEIPNFKNENELLNAVFQETITQKNGTEPQATENAKEEQTPQQVQENPKLDFKPNEEILINGKVSRYKANIKAIELLKELQIREKALQDINSDLHYYATKEEKEILAQFSGWGGLESYFKQENPKEHQELKTLLTKQEFEKALLSTRDAYYTPKLVIDSIYAGLEQLGFNNDDNKKEIFEPSCGTGKFLAYAPSDKNYHFVGTELDPISAGISQFLYPNQRIENKALQNYDFYQDYDAFIGNPPYGQHKIYSSNDMELSGASIHNYFLGKAIKELKEDGIGAFVVSSWFLDAKNSKMREHIAKQATFLGAIRLPNSVFKGTGAEVTSDIVFFKKGVNSEINQDFTHSKLYYEDLIKALNNYHAKAIEILQENKLDNLVDRAKLNIINILANYFNLKPQNEQSDFYNIDTSTFGYSEEDYQTIKDFIDKVGENKIDLNEQTLNEYFTNHPQNILGNLSLEKTRYSEEVNGKRIYKYELQVLENKDLDLSNAISKIIKNLPKNVYQYHKKTIKTNALIIDRNDERYKEVSRLIKDLEVGELVKFDNRYYKLEQNNENAIFLAPTKIAGKTQEKRIVEYLKLKVALNDLTNAELNPLSSDLELENKRAKLNAVYEGFVKKFGYLNENKNRKDIRQDLYGAKVLGLEKDFEKEITLKSAKAQNISPRKPSAKKAQIFFERTLNPKKEFSITNAKEALIASLNQKGRLDLHFIRDNFKTQSLEATINELLEQKLIYKDHSDNGDYILANDYLSGNVKKQLKEVKEAIERGVEGLENNLKDLERIIPKDLKATEIMANINSPWIPTKYLEEFLVELASNHYEKQYGYKMNDAQIENIKKDINIYHFQGTFRVVVNGFNNGLDELFGIRDKVHTSYYKVPFSHLLAKVLNNKDLSVKYEKPHPTEPKKTIQVTDEELSNVARSKAEELKEAFQDWIYKDYERRTHLEQIYNDTFNNSVLKTYDGTHLELEGFNSNITLRPHQKNAVFRTIQDRAVCLDHQVGAGKTLCAIASCMEQKRMGLVNKTLIAVPNHLTKQWGDEFYRAYPNANVLVVDSKDITENERELLYNQIANNNYDAVIIAHSHLELLSNPREIVEELREEELNKAEENFRRLEKQYLANKKEFKKPNEKAHKNKLDKINDKYDKILEKQGSHIDISQMGIDNLIVDEAHLFKNLAFETSMEKIAGLGNQQGSNRARDLFIKTRYLHKNNKKMMFLTGTPIANSLSEMYHLQRYLTPEILKERGLDYFDDWAKTYGEVVSDFELDTSAQSYKMVNRFSKFSDVQGLSTMYRAFADIVSNDDILKHNPNFVPKVYGGKPINVVVPRSEEVAQYIGIADENGKYNEGSIIDRMQKCEGKKNKKGEDNILSCTTDARKVALDYRLIDPSAKVEKEFSKSYAMAENIYQNYIETNEVKGTQLGFIGLSTPKVHSQKVSLEEVDYSLGALNEIKEKIQKQFSDRYGSGVNLESNFVNDFIKMHLDNIKQIKAGTFPLEMSLNEYREENSIDDFENELLHDISENTKDYEKYLNLLENTNELENKKAIDETQELLESLSQYDENGKLITPSKKELENELDEKKAKSVDLDEELAKNCKFDVYSDVLRHLVKMGIPQNEIAFIHDAKSEEQKQDLFKRVNRGEVRVLLGSPAKMGVGTNVQERLVAMHELDCPWRPDELLQMEGRGIRQGNLLHQADPENFSMKIYRYATEKTYDSRMWQIIETKSKGIEQFRNAHKLGLNELEDFNMGSSNASEMKAEATGNPLIIEEVKLRQIIKSEEAKYKAFNKEHYFNEENLKNNTSKLDYLNKELEILLAIDKAKENKGNNVEIKLYDLKNETSKDYELIKAKVVEPLKENATMSEELEHKKLKEQNKKVGEQNKIVLDEIKKQFAKNMDTLFYNEEENFKVLEYRGFVVNAYKSKYEVEFTLSPKDNLEVVYSPSNPRNLTFINENETISVLDTSYNFCKDIKFDGFLRRLDNAIAKLPEKIKEKQNDFSWIQENVTKYTRLVEQKEEYPRLEYLQALKLDHRTLIDDLAKMGKDREYKPVFNPKSKEILERMEAEKKASLESESKAMTEIENSNKEQGIKGNTKSHDEIEPTIKQEIGEEIEKGTEIISSKEVATTNNVDYYENEEEVENTKTRGRR</sequence>
<keyword evidence="5" id="KW-0347">Helicase</keyword>
<dbReference type="Pfam" id="PF00176">
    <property type="entry name" value="SNF2-rel_dom"/>
    <property type="match status" value="1"/>
</dbReference>
<feature type="compositionally biased region" description="Polar residues" evidence="2">
    <location>
        <begin position="1468"/>
        <end position="1482"/>
    </location>
</feature>
<feature type="region of interest" description="Disordered" evidence="2">
    <location>
        <begin position="1937"/>
        <end position="1958"/>
    </location>
</feature>
<keyword evidence="5" id="KW-0067">ATP-binding</keyword>
<dbReference type="InterPro" id="IPR027417">
    <property type="entry name" value="P-loop_NTPase"/>
</dbReference>
<dbReference type="InterPro" id="IPR014001">
    <property type="entry name" value="Helicase_ATP-bd"/>
</dbReference>
<feature type="compositionally biased region" description="Basic and acidic residues" evidence="2">
    <location>
        <begin position="1425"/>
        <end position="1441"/>
    </location>
</feature>
<dbReference type="GO" id="GO:0005524">
    <property type="term" value="F:ATP binding"/>
    <property type="evidence" value="ECO:0007669"/>
    <property type="project" value="InterPro"/>
</dbReference>
<feature type="coiled-coil region" evidence="1">
    <location>
        <begin position="3443"/>
        <end position="3491"/>
    </location>
</feature>
<feature type="compositionally biased region" description="Low complexity" evidence="2">
    <location>
        <begin position="1210"/>
        <end position="1225"/>
    </location>
</feature>
<dbReference type="Gene3D" id="3.40.50.10810">
    <property type="entry name" value="Tandem AAA-ATPase domain"/>
    <property type="match status" value="2"/>
</dbReference>
<dbReference type="GO" id="GO:0008168">
    <property type="term" value="F:methyltransferase activity"/>
    <property type="evidence" value="ECO:0007669"/>
    <property type="project" value="UniProtKB-KW"/>
</dbReference>
<organism evidence="5">
    <name type="scientific">Helicobacter cetorum</name>
    <dbReference type="NCBI Taxonomy" id="138563"/>
    <lineage>
        <taxon>Bacteria</taxon>
        <taxon>Pseudomonadati</taxon>
        <taxon>Campylobacterota</taxon>
        <taxon>Epsilonproteobacteria</taxon>
        <taxon>Campylobacterales</taxon>
        <taxon>Helicobacteraceae</taxon>
        <taxon>Helicobacter</taxon>
    </lineage>
</organism>
<protein>
    <submittedName>
        <fullName evidence="5">Putative helicase/DNA methyltransferase</fullName>
    </submittedName>
</protein>
<feature type="coiled-coil region" evidence="1">
    <location>
        <begin position="3001"/>
        <end position="3054"/>
    </location>
</feature>
<dbReference type="InterPro" id="IPR000330">
    <property type="entry name" value="SNF2_N"/>
</dbReference>
<dbReference type="InterPro" id="IPR029063">
    <property type="entry name" value="SAM-dependent_MTases_sf"/>
</dbReference>
<evidence type="ECO:0000313" key="5">
    <source>
        <dbReference type="EMBL" id="ABS86814.1"/>
    </source>
</evidence>
<dbReference type="SUPFAM" id="SSF53335">
    <property type="entry name" value="S-adenosyl-L-methionine-dependent methyltransferases"/>
    <property type="match status" value="1"/>
</dbReference>
<dbReference type="EMBL" id="EU015081">
    <property type="protein sequence ID" value="ABS86814.1"/>
    <property type="molecule type" value="Genomic_DNA"/>
</dbReference>
<dbReference type="SMART" id="SM00487">
    <property type="entry name" value="DEXDc"/>
    <property type="match status" value="1"/>
</dbReference>
<feature type="coiled-coil region" evidence="1">
    <location>
        <begin position="889"/>
        <end position="930"/>
    </location>
</feature>
<dbReference type="InterPro" id="IPR001650">
    <property type="entry name" value="Helicase_C-like"/>
</dbReference>
<keyword evidence="5" id="KW-0547">Nucleotide-binding</keyword>
<accession>A7LGZ4</accession>
<keyword evidence="1" id="KW-0175">Coiled coil</keyword>
<reference evidence="5" key="1">
    <citation type="submission" date="2007-07" db="EMBL/GenBank/DDBJ databases">
        <title>Plasticity zones in Helicobacters: population, sequence and functional analyses.</title>
        <authorList>
            <person name="Kersulyte D."/>
            <person name="Lee W."/>
            <person name="Subramaniam D."/>
            <person name="Kalia A."/>
            <person name="Dailidiene D."/>
            <person name="Anant S."/>
            <person name="Berg D.E."/>
        </authorList>
    </citation>
    <scope>NUCLEOTIDE SEQUENCE</scope>
    <source>
        <strain evidence="5">MIT-00-7128</strain>
    </source>
</reference>
<feature type="domain" description="Helicase C-terminal" evidence="4">
    <location>
        <begin position="3449"/>
        <end position="3642"/>
    </location>
</feature>
<feature type="compositionally biased region" description="Basic and acidic residues" evidence="2">
    <location>
        <begin position="1483"/>
        <end position="1501"/>
    </location>
</feature>
<evidence type="ECO:0000259" key="3">
    <source>
        <dbReference type="PROSITE" id="PS51192"/>
    </source>
</evidence>
<dbReference type="SMART" id="SM00490">
    <property type="entry name" value="HELICc"/>
    <property type="match status" value="1"/>
</dbReference>
<feature type="compositionally biased region" description="Basic and acidic residues" evidence="2">
    <location>
        <begin position="1246"/>
        <end position="1285"/>
    </location>
</feature>
<keyword evidence="5" id="KW-0378">Hydrolase</keyword>
<dbReference type="PANTHER" id="PTHR41313:SF1">
    <property type="entry name" value="DNA METHYLASE ADENINE-SPECIFIC DOMAIN-CONTAINING PROTEIN"/>
    <property type="match status" value="1"/>
</dbReference>
<dbReference type="Gene3D" id="3.40.50.150">
    <property type="entry name" value="Vaccinia Virus protein VP39"/>
    <property type="match status" value="1"/>
</dbReference>
<feature type="compositionally biased region" description="Polar residues" evidence="2">
    <location>
        <begin position="1442"/>
        <end position="1457"/>
    </location>
</feature>
<dbReference type="GO" id="GO:0004386">
    <property type="term" value="F:helicase activity"/>
    <property type="evidence" value="ECO:0007669"/>
    <property type="project" value="UniProtKB-KW"/>
</dbReference>
<feature type="coiled-coil region" evidence="1">
    <location>
        <begin position="728"/>
        <end position="758"/>
    </location>
</feature>
<dbReference type="GO" id="GO:0032259">
    <property type="term" value="P:methylation"/>
    <property type="evidence" value="ECO:0007669"/>
    <property type="project" value="UniProtKB-KW"/>
</dbReference>
<feature type="coiled-coil region" evidence="1">
    <location>
        <begin position="2664"/>
        <end position="2691"/>
    </location>
</feature>
<feature type="region of interest" description="Disordered" evidence="2">
    <location>
        <begin position="1239"/>
        <end position="1396"/>
    </location>
</feature>
<evidence type="ECO:0000259" key="4">
    <source>
        <dbReference type="PROSITE" id="PS51194"/>
    </source>
</evidence>
<feature type="domain" description="Helicase ATP-binding" evidence="3">
    <location>
        <begin position="2891"/>
        <end position="3143"/>
    </location>
</feature>
<keyword evidence="5" id="KW-0808">Transferase</keyword>
<gene>
    <name evidence="5" type="ORF">pz17w</name>
</gene>
<feature type="region of interest" description="Disordered" evidence="2">
    <location>
        <begin position="1205"/>
        <end position="1225"/>
    </location>
</feature>
<name>A7LGZ4_9HELI</name>
<evidence type="ECO:0000256" key="1">
    <source>
        <dbReference type="SAM" id="Coils"/>
    </source>
</evidence>
<feature type="compositionally biased region" description="Basic and acidic residues" evidence="2">
    <location>
        <begin position="1360"/>
        <end position="1374"/>
    </location>
</feature>
<feature type="region of interest" description="Disordered" evidence="2">
    <location>
        <begin position="3964"/>
        <end position="4000"/>
    </location>
</feature>
<feature type="region of interest" description="Disordered" evidence="2">
    <location>
        <begin position="1408"/>
        <end position="1502"/>
    </location>
</feature>
<proteinExistence type="predicted"/>
<dbReference type="PROSITE" id="PS51194">
    <property type="entry name" value="HELICASE_CTER"/>
    <property type="match status" value="1"/>
</dbReference>
<dbReference type="Gene3D" id="3.40.50.300">
    <property type="entry name" value="P-loop containing nucleotide triphosphate hydrolases"/>
    <property type="match status" value="1"/>
</dbReference>
<dbReference type="PROSITE" id="PS51192">
    <property type="entry name" value="HELICASE_ATP_BIND_1"/>
    <property type="match status" value="1"/>
</dbReference>
<feature type="compositionally biased region" description="Polar residues" evidence="2">
    <location>
        <begin position="1376"/>
        <end position="1390"/>
    </location>
</feature>
<dbReference type="SUPFAM" id="SSF52540">
    <property type="entry name" value="P-loop containing nucleoside triphosphate hydrolases"/>
    <property type="match status" value="2"/>
</dbReference>
<dbReference type="PANTHER" id="PTHR41313">
    <property type="entry name" value="ADENINE-SPECIFIC METHYLTRANSFERASE"/>
    <property type="match status" value="1"/>
</dbReference>
<dbReference type="PRINTS" id="PR00507">
    <property type="entry name" value="N12N6MTFRASE"/>
</dbReference>
<feature type="compositionally biased region" description="Basic and acidic residues" evidence="2">
    <location>
        <begin position="1294"/>
        <end position="1305"/>
    </location>
</feature>